<feature type="chain" id="PRO_5012287120" description="Secreted protein" evidence="2">
    <location>
        <begin position="19"/>
        <end position="94"/>
    </location>
</feature>
<feature type="transmembrane region" description="Helical" evidence="1">
    <location>
        <begin position="44"/>
        <end position="65"/>
    </location>
</feature>
<keyword evidence="1" id="KW-0812">Transmembrane</keyword>
<dbReference type="AlphaFoldDB" id="A0A251PFW3"/>
<dbReference type="EMBL" id="CM007654">
    <property type="protein sequence ID" value="ONI10439.1"/>
    <property type="molecule type" value="Genomic_DNA"/>
</dbReference>
<evidence type="ECO:0000256" key="1">
    <source>
        <dbReference type="SAM" id="Phobius"/>
    </source>
</evidence>
<evidence type="ECO:0000313" key="3">
    <source>
        <dbReference type="EMBL" id="ONI10439.1"/>
    </source>
</evidence>
<sequence length="94" mass="10751">MMFIGFFFCLLVRTVTRAVSSNVVTPGFCSSTATEAVTLLFKVALPMAVAPPSSSLSLGIFSSLLKKTKRQRRRRRRRRRKKDYDNYLVVLKFD</sequence>
<feature type="signal peptide" evidence="2">
    <location>
        <begin position="1"/>
        <end position="18"/>
    </location>
</feature>
<name>A0A251PFW3_PRUPE</name>
<evidence type="ECO:0008006" key="5">
    <source>
        <dbReference type="Google" id="ProtNLM"/>
    </source>
</evidence>
<evidence type="ECO:0000256" key="2">
    <source>
        <dbReference type="SAM" id="SignalP"/>
    </source>
</evidence>
<keyword evidence="4" id="KW-1185">Reference proteome</keyword>
<accession>A0A251PFW3</accession>
<proteinExistence type="predicted"/>
<keyword evidence="1" id="KW-1133">Transmembrane helix</keyword>
<gene>
    <name evidence="3" type="ORF">PRUPE_4G047700</name>
</gene>
<dbReference type="Proteomes" id="UP000006882">
    <property type="component" value="Chromosome G4"/>
</dbReference>
<reference evidence="3 4" key="1">
    <citation type="journal article" date="2013" name="Nat. Genet.">
        <title>The high-quality draft genome of peach (Prunus persica) identifies unique patterns of genetic diversity, domestication and genome evolution.</title>
        <authorList>
            <consortium name="International Peach Genome Initiative"/>
            <person name="Verde I."/>
            <person name="Abbott A.G."/>
            <person name="Scalabrin S."/>
            <person name="Jung S."/>
            <person name="Shu S."/>
            <person name="Marroni F."/>
            <person name="Zhebentyayeva T."/>
            <person name="Dettori M.T."/>
            <person name="Grimwood J."/>
            <person name="Cattonaro F."/>
            <person name="Zuccolo A."/>
            <person name="Rossini L."/>
            <person name="Jenkins J."/>
            <person name="Vendramin E."/>
            <person name="Meisel L.A."/>
            <person name="Decroocq V."/>
            <person name="Sosinski B."/>
            <person name="Prochnik S."/>
            <person name="Mitros T."/>
            <person name="Policriti A."/>
            <person name="Cipriani G."/>
            <person name="Dondini L."/>
            <person name="Ficklin S."/>
            <person name="Goodstein D.M."/>
            <person name="Xuan P."/>
            <person name="Del Fabbro C."/>
            <person name="Aramini V."/>
            <person name="Copetti D."/>
            <person name="Gonzalez S."/>
            <person name="Horner D.S."/>
            <person name="Falchi R."/>
            <person name="Lucas S."/>
            <person name="Mica E."/>
            <person name="Maldonado J."/>
            <person name="Lazzari B."/>
            <person name="Bielenberg D."/>
            <person name="Pirona R."/>
            <person name="Miculan M."/>
            <person name="Barakat A."/>
            <person name="Testolin R."/>
            <person name="Stella A."/>
            <person name="Tartarini S."/>
            <person name="Tonutti P."/>
            <person name="Arus P."/>
            <person name="Orellana A."/>
            <person name="Wells C."/>
            <person name="Main D."/>
            <person name="Vizzotto G."/>
            <person name="Silva H."/>
            <person name="Salamini F."/>
            <person name="Schmutz J."/>
            <person name="Morgante M."/>
            <person name="Rokhsar D.S."/>
        </authorList>
    </citation>
    <scope>NUCLEOTIDE SEQUENCE [LARGE SCALE GENOMIC DNA]</scope>
    <source>
        <strain evidence="4">cv. Nemared</strain>
    </source>
</reference>
<keyword evidence="1" id="KW-0472">Membrane</keyword>
<protein>
    <recommendedName>
        <fullName evidence="5">Secreted protein</fullName>
    </recommendedName>
</protein>
<organism evidence="3 4">
    <name type="scientific">Prunus persica</name>
    <name type="common">Peach</name>
    <name type="synonym">Amygdalus persica</name>
    <dbReference type="NCBI Taxonomy" id="3760"/>
    <lineage>
        <taxon>Eukaryota</taxon>
        <taxon>Viridiplantae</taxon>
        <taxon>Streptophyta</taxon>
        <taxon>Embryophyta</taxon>
        <taxon>Tracheophyta</taxon>
        <taxon>Spermatophyta</taxon>
        <taxon>Magnoliopsida</taxon>
        <taxon>eudicotyledons</taxon>
        <taxon>Gunneridae</taxon>
        <taxon>Pentapetalae</taxon>
        <taxon>rosids</taxon>
        <taxon>fabids</taxon>
        <taxon>Rosales</taxon>
        <taxon>Rosaceae</taxon>
        <taxon>Amygdaloideae</taxon>
        <taxon>Amygdaleae</taxon>
        <taxon>Prunus</taxon>
    </lineage>
</organism>
<evidence type="ECO:0000313" key="4">
    <source>
        <dbReference type="Proteomes" id="UP000006882"/>
    </source>
</evidence>
<keyword evidence="2" id="KW-0732">Signal</keyword>
<dbReference type="Gramene" id="ONI10439">
    <property type="protein sequence ID" value="ONI10439"/>
    <property type="gene ID" value="PRUPE_4G047700"/>
</dbReference>